<evidence type="ECO:0000313" key="4">
    <source>
        <dbReference type="Proteomes" id="UP000020218"/>
    </source>
</evidence>
<keyword evidence="2" id="KW-0472">Membrane</keyword>
<organism evidence="3 4">
    <name type="scientific">Candidatus Accumulibacter adjunctus</name>
    <dbReference type="NCBI Taxonomy" id="1454001"/>
    <lineage>
        <taxon>Bacteria</taxon>
        <taxon>Pseudomonadati</taxon>
        <taxon>Pseudomonadota</taxon>
        <taxon>Betaproteobacteria</taxon>
        <taxon>Candidatus Accumulibacter</taxon>
    </lineage>
</organism>
<keyword evidence="4" id="KW-1185">Reference proteome</keyword>
<comment type="caution">
    <text evidence="3">The sequence shown here is derived from an EMBL/GenBank/DDBJ whole genome shotgun (WGS) entry which is preliminary data.</text>
</comment>
<dbReference type="STRING" id="1454001.AW08_03380"/>
<feature type="transmembrane region" description="Helical" evidence="2">
    <location>
        <begin position="12"/>
        <end position="32"/>
    </location>
</feature>
<feature type="compositionally biased region" description="Gly residues" evidence="1">
    <location>
        <begin position="209"/>
        <end position="224"/>
    </location>
</feature>
<feature type="region of interest" description="Disordered" evidence="1">
    <location>
        <begin position="198"/>
        <end position="224"/>
    </location>
</feature>
<evidence type="ECO:0000256" key="2">
    <source>
        <dbReference type="SAM" id="Phobius"/>
    </source>
</evidence>
<dbReference type="PATRIC" id="fig|1454001.3.peg.3422"/>
<dbReference type="EMBL" id="JFAX01000026">
    <property type="protein sequence ID" value="EXI65217.1"/>
    <property type="molecule type" value="Genomic_DNA"/>
</dbReference>
<sequence>MKFSAEDWPRVQVSALLALLMVAVGSVALYAANRFHDAAERARTVALAQRSEADGKLRRVREEESEIKHKSLLFNRLQERGMIGAEPRLEWIELLNDIRDRHRLLDLRYELSPQRPLDSAEVGDFAFYLSSMKIDLKLLHEEDLSRFLADLRQQARALIRINRCHVERLPAGSEERSGGRANLAAECEIDWLTAREAARKQQADDGRGAGRQGAVAGGERGTGR</sequence>
<proteinExistence type="predicted"/>
<name>A0A011NKR9_9PROT</name>
<feature type="compositionally biased region" description="Basic and acidic residues" evidence="1">
    <location>
        <begin position="198"/>
        <end position="208"/>
    </location>
</feature>
<keyword evidence="2" id="KW-1133">Transmembrane helix</keyword>
<evidence type="ECO:0000313" key="3">
    <source>
        <dbReference type="EMBL" id="EXI65217.1"/>
    </source>
</evidence>
<keyword evidence="2" id="KW-0812">Transmembrane</keyword>
<accession>A0A011NKR9</accession>
<evidence type="ECO:0000256" key="1">
    <source>
        <dbReference type="SAM" id="MobiDB-lite"/>
    </source>
</evidence>
<evidence type="ECO:0008006" key="5">
    <source>
        <dbReference type="Google" id="ProtNLM"/>
    </source>
</evidence>
<dbReference type="AlphaFoldDB" id="A0A011NKR9"/>
<protein>
    <recommendedName>
        <fullName evidence="5">Fimbrial assembly protein (PilN)</fullName>
    </recommendedName>
</protein>
<dbReference type="Proteomes" id="UP000020218">
    <property type="component" value="Unassembled WGS sequence"/>
</dbReference>
<reference evidence="3" key="1">
    <citation type="submission" date="2014-02" db="EMBL/GenBank/DDBJ databases">
        <title>Expanding our view of genomic diversity in Candidatus Accumulibacter clades.</title>
        <authorList>
            <person name="Skennerton C.T."/>
            <person name="Barr J.J."/>
            <person name="Slater F.R."/>
            <person name="Bond P.L."/>
            <person name="Tyson G.W."/>
        </authorList>
    </citation>
    <scope>NUCLEOTIDE SEQUENCE [LARGE SCALE GENOMIC DNA]</scope>
</reference>
<gene>
    <name evidence="3" type="ORF">AW08_03380</name>
</gene>